<dbReference type="GO" id="GO:0030638">
    <property type="term" value="P:polyketide metabolic process"/>
    <property type="evidence" value="ECO:0007669"/>
    <property type="project" value="InterPro"/>
</dbReference>
<dbReference type="PANTHER" id="PTHR38436">
    <property type="entry name" value="POLYKETIDE CYCLASE SNOAL-LIKE DOMAIN"/>
    <property type="match status" value="1"/>
</dbReference>
<evidence type="ECO:0000313" key="1">
    <source>
        <dbReference type="EMBL" id="PNQ72347.1"/>
    </source>
</evidence>
<keyword evidence="2" id="KW-1185">Reference proteome</keyword>
<accession>A0A2K1DWE4</accession>
<comment type="caution">
    <text evidence="1">The sequence shown here is derived from an EMBL/GenBank/DDBJ whole genome shotgun (WGS) entry which is preliminary data.</text>
</comment>
<dbReference type="Gene3D" id="3.10.450.50">
    <property type="match status" value="1"/>
</dbReference>
<protein>
    <recommendedName>
        <fullName evidence="3">SnoaL-like polyketide cyclase</fullName>
    </recommendedName>
</protein>
<evidence type="ECO:0008006" key="3">
    <source>
        <dbReference type="Google" id="ProtNLM"/>
    </source>
</evidence>
<sequence>MKNLLITSLCILLFSSCQNNNRYTQQSPEIDIVKELIKNYNNKTYDITLYADTSKTFYNSKGDGLSPKDVIAYHEANDANYSQRGFMDKDQEYGMVKTDDGEVWVNCWLDWKGTLKVNNKEVIIPIHLTYRFLNGKIVREVGMWDPSEIVLALQGASSEHTDKINKVVEGWNAHDISNLKSLSVENLKRSSNGTVEVNNINEYEGFMKTFVTAFPDFTVQVDDSAVSGNKIFINWTVTGTHKGEFMGNAPTGKKMKSHGFSVWTLNNDGQFLSEEAYYDNLTLYNQLGIAPPK</sequence>
<evidence type="ECO:0000313" key="2">
    <source>
        <dbReference type="Proteomes" id="UP000236641"/>
    </source>
</evidence>
<dbReference type="OrthoDB" id="824753at2"/>
<gene>
    <name evidence="1" type="ORF">C1T31_12430</name>
</gene>
<name>A0A2K1DWE4_9FLAO</name>
<dbReference type="AlphaFoldDB" id="A0A2K1DWE4"/>
<dbReference type="Pfam" id="PF07366">
    <property type="entry name" value="SnoaL"/>
    <property type="match status" value="1"/>
</dbReference>
<dbReference type="RefSeq" id="WP_103052834.1">
    <property type="nucleotide sequence ID" value="NZ_POWF01000009.1"/>
</dbReference>
<dbReference type="InterPro" id="IPR009959">
    <property type="entry name" value="Cyclase_SnoaL-like"/>
</dbReference>
<proteinExistence type="predicted"/>
<reference evidence="1 2" key="1">
    <citation type="submission" date="2018-01" db="EMBL/GenBank/DDBJ databases">
        <title>The draft genome of Hanstruepera neustonica JCM19743.</title>
        <authorList>
            <person name="He R.-H."/>
            <person name="Du Z.-J."/>
        </authorList>
    </citation>
    <scope>NUCLEOTIDE SEQUENCE [LARGE SCALE GENOMIC DNA]</scope>
    <source>
        <strain evidence="1 2">JCM19743</strain>
    </source>
</reference>
<dbReference type="InterPro" id="IPR032710">
    <property type="entry name" value="NTF2-like_dom_sf"/>
</dbReference>
<dbReference type="PANTHER" id="PTHR38436:SF1">
    <property type="entry name" value="ESTER CYCLASE"/>
    <property type="match status" value="1"/>
</dbReference>
<dbReference type="Proteomes" id="UP000236641">
    <property type="component" value="Unassembled WGS sequence"/>
</dbReference>
<dbReference type="SUPFAM" id="SSF54427">
    <property type="entry name" value="NTF2-like"/>
    <property type="match status" value="2"/>
</dbReference>
<dbReference type="EMBL" id="POWF01000009">
    <property type="protein sequence ID" value="PNQ72347.1"/>
    <property type="molecule type" value="Genomic_DNA"/>
</dbReference>
<dbReference type="PROSITE" id="PS51257">
    <property type="entry name" value="PROKAR_LIPOPROTEIN"/>
    <property type="match status" value="1"/>
</dbReference>
<organism evidence="1 2">
    <name type="scientific">Hanstruepera neustonica</name>
    <dbReference type="NCBI Taxonomy" id="1445657"/>
    <lineage>
        <taxon>Bacteria</taxon>
        <taxon>Pseudomonadati</taxon>
        <taxon>Bacteroidota</taxon>
        <taxon>Flavobacteriia</taxon>
        <taxon>Flavobacteriales</taxon>
        <taxon>Flavobacteriaceae</taxon>
        <taxon>Hanstruepera</taxon>
    </lineage>
</organism>